<comment type="caution">
    <text evidence="3">The sequence shown here is derived from an EMBL/GenBank/DDBJ whole genome shotgun (WGS) entry which is preliminary data.</text>
</comment>
<evidence type="ECO:0000259" key="2">
    <source>
        <dbReference type="Pfam" id="PF10536"/>
    </source>
</evidence>
<dbReference type="Proteomes" id="UP000824469">
    <property type="component" value="Unassembled WGS sequence"/>
</dbReference>
<evidence type="ECO:0000313" key="4">
    <source>
        <dbReference type="Proteomes" id="UP000824469"/>
    </source>
</evidence>
<dbReference type="PANTHER" id="PTHR46033">
    <property type="entry name" value="PROTEIN MAIN-LIKE 2"/>
    <property type="match status" value="1"/>
</dbReference>
<sequence length="225" mass="25745">MAISYFALPDSGGGRFPLLLLDCVCDILQFRQVFAFADALIAQIYHELWMYTTGRRTGIDVSFVLHCWAYEHIAVIRPSGLPWMPAAVGAIDYGFRRWRADMAAGDTGRSADWYTERFRTLTPDQVIWRPYRVFPTWAGQDAHLVALRRSRVVRGRRLDMWERVPFVRVLRQFGLVQTVPTTYTPYRRDSRETDLPILIPADPLREAPPSTDSDDDAGVDDGYAA</sequence>
<feature type="domain" description="Aminotransferase-like plant mobile" evidence="2">
    <location>
        <begin position="3"/>
        <end position="189"/>
    </location>
</feature>
<dbReference type="AlphaFoldDB" id="A0AA38LGP5"/>
<protein>
    <recommendedName>
        <fullName evidence="2">Aminotransferase-like plant mobile domain-containing protein</fullName>
    </recommendedName>
</protein>
<accession>A0AA38LGP5</accession>
<evidence type="ECO:0000256" key="1">
    <source>
        <dbReference type="SAM" id="MobiDB-lite"/>
    </source>
</evidence>
<dbReference type="InterPro" id="IPR044824">
    <property type="entry name" value="MAIN-like"/>
</dbReference>
<feature type="region of interest" description="Disordered" evidence="1">
    <location>
        <begin position="198"/>
        <end position="225"/>
    </location>
</feature>
<name>A0AA38LGP5_TAXCH</name>
<organism evidence="3 4">
    <name type="scientific">Taxus chinensis</name>
    <name type="common">Chinese yew</name>
    <name type="synonym">Taxus wallichiana var. chinensis</name>
    <dbReference type="NCBI Taxonomy" id="29808"/>
    <lineage>
        <taxon>Eukaryota</taxon>
        <taxon>Viridiplantae</taxon>
        <taxon>Streptophyta</taxon>
        <taxon>Embryophyta</taxon>
        <taxon>Tracheophyta</taxon>
        <taxon>Spermatophyta</taxon>
        <taxon>Pinopsida</taxon>
        <taxon>Pinidae</taxon>
        <taxon>Conifers II</taxon>
        <taxon>Cupressales</taxon>
        <taxon>Taxaceae</taxon>
        <taxon>Taxus</taxon>
    </lineage>
</organism>
<proteinExistence type="predicted"/>
<keyword evidence="4" id="KW-1185">Reference proteome</keyword>
<feature type="non-terminal residue" evidence="3">
    <location>
        <position position="225"/>
    </location>
</feature>
<dbReference type="Pfam" id="PF10536">
    <property type="entry name" value="PMD"/>
    <property type="match status" value="1"/>
</dbReference>
<dbReference type="EMBL" id="JAHRHJ020000003">
    <property type="protein sequence ID" value="KAH9321605.1"/>
    <property type="molecule type" value="Genomic_DNA"/>
</dbReference>
<gene>
    <name evidence="3" type="ORF">KI387_016244</name>
</gene>
<evidence type="ECO:0000313" key="3">
    <source>
        <dbReference type="EMBL" id="KAH9321605.1"/>
    </source>
</evidence>
<dbReference type="PANTHER" id="PTHR46033:SF8">
    <property type="entry name" value="PROTEIN MAINTENANCE OF MERISTEMS-LIKE"/>
    <property type="match status" value="1"/>
</dbReference>
<dbReference type="InterPro" id="IPR019557">
    <property type="entry name" value="AminoTfrase-like_pln_mobile"/>
</dbReference>
<reference evidence="3 4" key="1">
    <citation type="journal article" date="2021" name="Nat. Plants">
        <title>The Taxus genome provides insights into paclitaxel biosynthesis.</title>
        <authorList>
            <person name="Xiong X."/>
            <person name="Gou J."/>
            <person name="Liao Q."/>
            <person name="Li Y."/>
            <person name="Zhou Q."/>
            <person name="Bi G."/>
            <person name="Li C."/>
            <person name="Du R."/>
            <person name="Wang X."/>
            <person name="Sun T."/>
            <person name="Guo L."/>
            <person name="Liang H."/>
            <person name="Lu P."/>
            <person name="Wu Y."/>
            <person name="Zhang Z."/>
            <person name="Ro D.K."/>
            <person name="Shang Y."/>
            <person name="Huang S."/>
            <person name="Yan J."/>
        </authorList>
    </citation>
    <scope>NUCLEOTIDE SEQUENCE [LARGE SCALE GENOMIC DNA]</scope>
    <source>
        <strain evidence="3">Ta-2019</strain>
    </source>
</reference>
<dbReference type="GO" id="GO:0010073">
    <property type="term" value="P:meristem maintenance"/>
    <property type="evidence" value="ECO:0007669"/>
    <property type="project" value="InterPro"/>
</dbReference>